<protein>
    <submittedName>
        <fullName evidence="3">MarR family transcriptional regulator</fullName>
    </submittedName>
    <submittedName>
        <fullName evidence="2">Multidrug resistance operon repressor</fullName>
    </submittedName>
</protein>
<dbReference type="Gene3D" id="1.10.10.10">
    <property type="entry name" value="Winged helix-like DNA-binding domain superfamily/Winged helix DNA-binding domain"/>
    <property type="match status" value="1"/>
</dbReference>
<gene>
    <name evidence="3" type="ORF">IC627_17785</name>
    <name evidence="2" type="ORF">PDPUS_2_00189</name>
</gene>
<dbReference type="GO" id="GO:0006950">
    <property type="term" value="P:response to stress"/>
    <property type="evidence" value="ECO:0007669"/>
    <property type="project" value="TreeGrafter"/>
</dbReference>
<dbReference type="InterPro" id="IPR036390">
    <property type="entry name" value="WH_DNA-bd_sf"/>
</dbReference>
<dbReference type="Proteomes" id="UP000516656">
    <property type="component" value="Chromosome 2"/>
</dbReference>
<dbReference type="RefSeq" id="WP_044179625.1">
    <property type="nucleotide sequence ID" value="NZ_AP018046.1"/>
</dbReference>
<dbReference type="GO" id="GO:0003700">
    <property type="term" value="F:DNA-binding transcription factor activity"/>
    <property type="evidence" value="ECO:0007669"/>
    <property type="project" value="InterPro"/>
</dbReference>
<dbReference type="InterPro" id="IPR036388">
    <property type="entry name" value="WH-like_DNA-bd_sf"/>
</dbReference>
<reference evidence="2" key="1">
    <citation type="journal article" date="2017" name="Genome Announc.">
        <title>Whole-Genome Sequence of Photobacterium damselae subsp. piscicida Strain 91-197, Isolated from Hybrid Striped Bass (Morone sp.) in the United States.</title>
        <authorList>
            <person name="Teru Y."/>
            <person name="Hikima J."/>
            <person name="Kono T."/>
            <person name="Sakai M."/>
            <person name="Takano T."/>
            <person name="Hawke J.P."/>
            <person name="Takeyama H."/>
            <person name="Aoki T."/>
        </authorList>
    </citation>
    <scope>NUCLEOTIDE SEQUENCE</scope>
    <source>
        <strain evidence="2">91-197</strain>
    </source>
</reference>
<name>A0A1Q9GWZ8_PHODP</name>
<evidence type="ECO:0000313" key="2">
    <source>
        <dbReference type="EMBL" id="BAX54775.1"/>
    </source>
</evidence>
<dbReference type="EMBL" id="AP018046">
    <property type="protein sequence ID" value="BAX54775.1"/>
    <property type="molecule type" value="Genomic_DNA"/>
</dbReference>
<dbReference type="PROSITE" id="PS50995">
    <property type="entry name" value="HTH_MARR_2"/>
    <property type="match status" value="1"/>
</dbReference>
<proteinExistence type="predicted"/>
<accession>A0A1Q9GWZ8</accession>
<evidence type="ECO:0000313" key="3">
    <source>
        <dbReference type="EMBL" id="QOD58666.1"/>
    </source>
</evidence>
<dbReference type="InterPro" id="IPR000835">
    <property type="entry name" value="HTH_MarR-typ"/>
</dbReference>
<evidence type="ECO:0000313" key="5">
    <source>
        <dbReference type="Proteomes" id="UP000516656"/>
    </source>
</evidence>
<evidence type="ECO:0000313" key="4">
    <source>
        <dbReference type="Proteomes" id="UP000218676"/>
    </source>
</evidence>
<organism evidence="3 5">
    <name type="scientific">Photobacterium damsela subsp. piscicida</name>
    <name type="common">Pasteurella piscicida</name>
    <dbReference type="NCBI Taxonomy" id="38294"/>
    <lineage>
        <taxon>Bacteria</taxon>
        <taxon>Pseudomonadati</taxon>
        <taxon>Pseudomonadota</taxon>
        <taxon>Gammaproteobacteria</taxon>
        <taxon>Vibrionales</taxon>
        <taxon>Vibrionaceae</taxon>
        <taxon>Photobacterium</taxon>
    </lineage>
</organism>
<dbReference type="PANTHER" id="PTHR33164:SF43">
    <property type="entry name" value="HTH-TYPE TRANSCRIPTIONAL REPRESSOR YETL"/>
    <property type="match status" value="1"/>
</dbReference>
<reference evidence="4" key="2">
    <citation type="submission" date="2017-05" db="EMBL/GenBank/DDBJ databases">
        <title>Whole genome sequence of fish pathogenic bacteria, Photobacterium damselae subsp. piscicida, strain 91-197, isolated from hybrid striped bass (Morone sp.) in USA.</title>
        <authorList>
            <person name="Teru Y."/>
            <person name="Hikima J."/>
            <person name="Kono T."/>
            <person name="Sakai M."/>
            <person name="Takano T."/>
            <person name="Hawke J.P."/>
            <person name="Takeyama H."/>
            <person name="Aoki T."/>
        </authorList>
    </citation>
    <scope>NUCLEOTIDE SEQUENCE [LARGE SCALE GENOMIC DNA]</scope>
    <source>
        <strain evidence="4">91-197</strain>
    </source>
</reference>
<feature type="domain" description="HTH marR-type" evidence="1">
    <location>
        <begin position="1"/>
        <end position="145"/>
    </location>
</feature>
<reference evidence="3 5" key="3">
    <citation type="submission" date="2020-09" db="EMBL/GenBank/DDBJ databases">
        <title>Complete, closed and curated genome sequences of Photobacterium damselae subsp. piscicida isolates from Australia indicate localised evolution and additional plasmid-borne pathogenicity mechanisms.</title>
        <authorList>
            <person name="Baseggio L."/>
            <person name="Silayeva O."/>
            <person name="Buller N."/>
            <person name="Landos M."/>
            <person name="Engelstaedter J."/>
            <person name="Barnes A.C."/>
        </authorList>
    </citation>
    <scope>NUCLEOTIDE SEQUENCE [LARGE SCALE GENOMIC DNA]</scope>
    <source>
        <strain evidence="3 5">AS-16-0540-1</strain>
    </source>
</reference>
<dbReference type="GeneID" id="93400272"/>
<evidence type="ECO:0000259" key="1">
    <source>
        <dbReference type="PROSITE" id="PS50995"/>
    </source>
</evidence>
<sequence length="151" mass="17072">MDKPITHIPDLDKSVPFIMGLAYKQFRTLTTHALATQFDITLEMLGALRVLAHLGEVPQQTLSDALCRERSVTKRLVDNCIKRELIEVKKSEINKKARLLTITDKGLSVKNEANKIVTAIASDYFSPLSDDEYALMLKLSKKLIREDLMTI</sequence>
<dbReference type="SUPFAM" id="SSF46785">
    <property type="entry name" value="Winged helix' DNA-binding domain"/>
    <property type="match status" value="1"/>
</dbReference>
<dbReference type="Proteomes" id="UP000218676">
    <property type="component" value="Chromosome 2"/>
</dbReference>
<dbReference type="EMBL" id="CP061855">
    <property type="protein sequence ID" value="QOD58666.1"/>
    <property type="molecule type" value="Genomic_DNA"/>
</dbReference>
<dbReference type="AlphaFoldDB" id="A0A1Q9GWZ8"/>
<dbReference type="InterPro" id="IPR039422">
    <property type="entry name" value="MarR/SlyA-like"/>
</dbReference>
<dbReference type="PANTHER" id="PTHR33164">
    <property type="entry name" value="TRANSCRIPTIONAL REGULATOR, MARR FAMILY"/>
    <property type="match status" value="1"/>
</dbReference>
<dbReference type="SMART" id="SM00347">
    <property type="entry name" value="HTH_MARR"/>
    <property type="match status" value="1"/>
</dbReference>